<reference evidence="2" key="1">
    <citation type="journal article" date="2020" name="Nat. Commun.">
        <title>Genome sequence of the cluster root forming white lupin.</title>
        <authorList>
            <person name="Hufnagel B."/>
            <person name="Marques A."/>
            <person name="Soriano A."/>
            <person name="Marques L."/>
            <person name="Divol F."/>
            <person name="Doumas P."/>
            <person name="Sallet E."/>
            <person name="Mancinotti D."/>
            <person name="Carrere S."/>
            <person name="Marande W."/>
            <person name="Arribat S."/>
            <person name="Keller J."/>
            <person name="Huneau C."/>
            <person name="Blein T."/>
            <person name="Aime D."/>
            <person name="Laguerre M."/>
            <person name="Taylor J."/>
            <person name="Schubert V."/>
            <person name="Nelson M."/>
            <person name="Geu-Flores F."/>
            <person name="Crespi M."/>
            <person name="Gallardo-Guerrero K."/>
            <person name="Delaux P.-M."/>
            <person name="Salse J."/>
            <person name="Berges H."/>
            <person name="Guyot R."/>
            <person name="Gouzy J."/>
            <person name="Peret B."/>
        </authorList>
    </citation>
    <scope>NUCLEOTIDE SEQUENCE [LARGE SCALE GENOMIC DNA]</scope>
    <source>
        <strain evidence="2">cv. Amiga</strain>
    </source>
</reference>
<organism evidence="1 2">
    <name type="scientific">Lupinus albus</name>
    <name type="common">White lupine</name>
    <name type="synonym">Lupinus termis</name>
    <dbReference type="NCBI Taxonomy" id="3870"/>
    <lineage>
        <taxon>Eukaryota</taxon>
        <taxon>Viridiplantae</taxon>
        <taxon>Streptophyta</taxon>
        <taxon>Embryophyta</taxon>
        <taxon>Tracheophyta</taxon>
        <taxon>Spermatophyta</taxon>
        <taxon>Magnoliopsida</taxon>
        <taxon>eudicotyledons</taxon>
        <taxon>Gunneridae</taxon>
        <taxon>Pentapetalae</taxon>
        <taxon>rosids</taxon>
        <taxon>fabids</taxon>
        <taxon>Fabales</taxon>
        <taxon>Fabaceae</taxon>
        <taxon>Papilionoideae</taxon>
        <taxon>50 kb inversion clade</taxon>
        <taxon>genistoids sensu lato</taxon>
        <taxon>core genistoids</taxon>
        <taxon>Genisteae</taxon>
        <taxon>Lupinus</taxon>
    </lineage>
</organism>
<keyword evidence="2" id="KW-1185">Reference proteome</keyword>
<sequence length="82" mass="9498">MFLAICSQSSLYLHLVRLSACQKLQQSIPHLSTEQVFELKLEVLVFQYFQHIRCSHLLPTHPPPKECEATHQCQFFVNCLVA</sequence>
<dbReference type="EMBL" id="WOCE01000014">
    <property type="protein sequence ID" value="KAE9599617.1"/>
    <property type="molecule type" value="Genomic_DNA"/>
</dbReference>
<gene>
    <name evidence="1" type="ORF">Lalb_Chr14g0364301</name>
</gene>
<comment type="caution">
    <text evidence="1">The sequence shown here is derived from an EMBL/GenBank/DDBJ whole genome shotgun (WGS) entry which is preliminary data.</text>
</comment>
<evidence type="ECO:0000313" key="2">
    <source>
        <dbReference type="Proteomes" id="UP000447434"/>
    </source>
</evidence>
<name>A0A6A4PF17_LUPAL</name>
<accession>A0A6A4PF17</accession>
<dbReference type="Proteomes" id="UP000447434">
    <property type="component" value="Chromosome 14"/>
</dbReference>
<dbReference type="AlphaFoldDB" id="A0A6A4PF17"/>
<proteinExistence type="predicted"/>
<protein>
    <submittedName>
        <fullName evidence="1">Uncharacterized protein</fullName>
    </submittedName>
</protein>
<evidence type="ECO:0000313" key="1">
    <source>
        <dbReference type="EMBL" id="KAE9599617.1"/>
    </source>
</evidence>